<proteinExistence type="predicted"/>
<reference evidence="1" key="1">
    <citation type="journal article" date="2021" name="New Phytol.">
        <title>Evolutionary innovations through gain and loss of genes in the ectomycorrhizal Boletales.</title>
        <authorList>
            <person name="Wu G."/>
            <person name="Miyauchi S."/>
            <person name="Morin E."/>
            <person name="Kuo A."/>
            <person name="Drula E."/>
            <person name="Varga T."/>
            <person name="Kohler A."/>
            <person name="Feng B."/>
            <person name="Cao Y."/>
            <person name="Lipzen A."/>
            <person name="Daum C."/>
            <person name="Hundley H."/>
            <person name="Pangilinan J."/>
            <person name="Johnson J."/>
            <person name="Barry K."/>
            <person name="LaButti K."/>
            <person name="Ng V."/>
            <person name="Ahrendt S."/>
            <person name="Min B."/>
            <person name="Choi I.G."/>
            <person name="Park H."/>
            <person name="Plett J.M."/>
            <person name="Magnuson J."/>
            <person name="Spatafora J.W."/>
            <person name="Nagy L.G."/>
            <person name="Henrissat B."/>
            <person name="Grigoriev I.V."/>
            <person name="Yang Z.L."/>
            <person name="Xu J."/>
            <person name="Martin F.M."/>
        </authorList>
    </citation>
    <scope>NUCLEOTIDE SEQUENCE</scope>
    <source>
        <strain evidence="1">ATCC 28755</strain>
    </source>
</reference>
<accession>A0ACB7ZSI1</accession>
<protein>
    <submittedName>
        <fullName evidence="1">Oligomeric complex COG6-domain-containing protein</fullName>
    </submittedName>
</protein>
<comment type="caution">
    <text evidence="1">The sequence shown here is derived from an EMBL/GenBank/DDBJ whole genome shotgun (WGS) entry which is preliminary data.</text>
</comment>
<gene>
    <name evidence="1" type="ORF">BJ138DRAFT_1131248</name>
</gene>
<sequence>MSIPSPSPVSAQAQTRNPIALRLRKILGTNFTDPATTEALQTLSHLYGTNVPLHQPPPAKPDTESESESESETLVDLTENVSSDIAARARKNLRRDLEDTLAEGSRQFLEAFSEVDKKLDDIQAHVAAMRVSCDDAETQLRQTAEASKSLLDRAESLRNEREIVETRKSIVLLFLDRFTVTDDEIEAMTSRDIPVGKRFFTAMSKTERIRADCRVLMSGEDGPTKAGMDIMASTSSYLEQGYEKIYRYCSFEFRQMGRDAHLEINPAMREAVRRLRQRPELLSDALALLTTTRQNSLLSAFLAALTRGTGGGGRPIELHAHDPIRYVGDMLAWVHQAIAAECEFLEGLFGLGDGGSDERGEDESEDGARQLQMRRRMVGSVRTFGAGEEWVGELLNGSVEKLCAPLKARVQQTVRSQESSIVSYKVANLLEYYMLTMKRTIGQDAVLCKTLDEITAISYKVFFDAIEARGRTLLRTPLDPDDPSVHPPLPILELAQVLRDIIHVYDSSLLRGDADTPSPDSSSPSGKTSASASAVPTPTPYTFKRILDVLLDPALEMCLGAAEEKKRLRPRWDQAVFGINCLTYLKSILEPFSFTSEKQQEIQDVIDQRVKLLTDEHYTNILKDASLYDAIEACRTKEPSEPLARIPTTQPAQLSTSLSKFSHWLSGLEVVHSPRLAQLTMYPAATIHHAALARVARAYRRLCEEVRRPGSGYEAASTLLGSERPFGRVGLLWQIFGLEEEESEEEGDEDEDDEDEDSEGEEDEEEGDEEEEEEDDDEDDEDEGESEGEDGEDEEEDESESQ</sequence>
<dbReference type="EMBL" id="MU268776">
    <property type="protein sequence ID" value="KAH7903758.1"/>
    <property type="molecule type" value="Genomic_DNA"/>
</dbReference>
<organism evidence="1 2">
    <name type="scientific">Hygrophoropsis aurantiaca</name>
    <dbReference type="NCBI Taxonomy" id="72124"/>
    <lineage>
        <taxon>Eukaryota</taxon>
        <taxon>Fungi</taxon>
        <taxon>Dikarya</taxon>
        <taxon>Basidiomycota</taxon>
        <taxon>Agaricomycotina</taxon>
        <taxon>Agaricomycetes</taxon>
        <taxon>Agaricomycetidae</taxon>
        <taxon>Boletales</taxon>
        <taxon>Coniophorineae</taxon>
        <taxon>Hygrophoropsidaceae</taxon>
        <taxon>Hygrophoropsis</taxon>
    </lineage>
</organism>
<evidence type="ECO:0000313" key="1">
    <source>
        <dbReference type="EMBL" id="KAH7903758.1"/>
    </source>
</evidence>
<evidence type="ECO:0000313" key="2">
    <source>
        <dbReference type="Proteomes" id="UP000790377"/>
    </source>
</evidence>
<dbReference type="Proteomes" id="UP000790377">
    <property type="component" value="Unassembled WGS sequence"/>
</dbReference>
<keyword evidence="2" id="KW-1185">Reference proteome</keyword>
<name>A0ACB7ZSI1_9AGAM</name>